<name>A0A8E2ETR1_9PEZI</name>
<organism evidence="2 3">
    <name type="scientific">Glonium stellatum</name>
    <dbReference type="NCBI Taxonomy" id="574774"/>
    <lineage>
        <taxon>Eukaryota</taxon>
        <taxon>Fungi</taxon>
        <taxon>Dikarya</taxon>
        <taxon>Ascomycota</taxon>
        <taxon>Pezizomycotina</taxon>
        <taxon>Dothideomycetes</taxon>
        <taxon>Pleosporomycetidae</taxon>
        <taxon>Gloniales</taxon>
        <taxon>Gloniaceae</taxon>
        <taxon>Glonium</taxon>
    </lineage>
</organism>
<evidence type="ECO:0000256" key="1">
    <source>
        <dbReference type="SAM" id="MobiDB-lite"/>
    </source>
</evidence>
<feature type="region of interest" description="Disordered" evidence="1">
    <location>
        <begin position="386"/>
        <end position="408"/>
    </location>
</feature>
<proteinExistence type="predicted"/>
<keyword evidence="3" id="KW-1185">Reference proteome</keyword>
<protein>
    <submittedName>
        <fullName evidence="2">Uncharacterized protein</fullName>
    </submittedName>
</protein>
<dbReference type="Proteomes" id="UP000250140">
    <property type="component" value="Unassembled WGS sequence"/>
</dbReference>
<feature type="compositionally biased region" description="Low complexity" evidence="1">
    <location>
        <begin position="397"/>
        <end position="408"/>
    </location>
</feature>
<evidence type="ECO:0000313" key="2">
    <source>
        <dbReference type="EMBL" id="OCL04732.1"/>
    </source>
</evidence>
<sequence>MGDIHNANDFKEWTADFVERFPRYNISFSDSPFKRQLKDVGRLTALSPDGSIAVIATLKKIKVYGLERAVPHPISFQLRLSKSDEIRACDISVSFLAIATFEKLLVYAFGGDFSLNSNPLLDIDISKGDHWAPTCLTLFENQQSLSQPSSSSWAWVAVGGGRGVKLFLLRKHMTWSLQIDKPVLWSGIESVKMLSASPNLSQDPYASILAGVCETTLLFWDLRQRMLNDQNPLRATAVIPVPCYSTFISPIVSSLAKQKEAEVHWHEIEALSGDVVTGIAYSGLPVIVAIEANKLKLVQLQGRAGGLISVEHPIEMPLRPSVRPDGPSGISIRLVTKTNKLTIIVLDYKGTVTVVEARIPNMPGPNDSPPQLPALLDGTIRAELHGTSSRNMSLPESTITIASSSSSV</sequence>
<reference evidence="2 3" key="1">
    <citation type="journal article" date="2016" name="Nat. Commun.">
        <title>Ectomycorrhizal ecology is imprinted in the genome of the dominant symbiotic fungus Cenococcum geophilum.</title>
        <authorList>
            <consortium name="DOE Joint Genome Institute"/>
            <person name="Peter M."/>
            <person name="Kohler A."/>
            <person name="Ohm R.A."/>
            <person name="Kuo A."/>
            <person name="Krutzmann J."/>
            <person name="Morin E."/>
            <person name="Arend M."/>
            <person name="Barry K.W."/>
            <person name="Binder M."/>
            <person name="Choi C."/>
            <person name="Clum A."/>
            <person name="Copeland A."/>
            <person name="Grisel N."/>
            <person name="Haridas S."/>
            <person name="Kipfer T."/>
            <person name="LaButti K."/>
            <person name="Lindquist E."/>
            <person name="Lipzen A."/>
            <person name="Maire R."/>
            <person name="Meier B."/>
            <person name="Mihaltcheva S."/>
            <person name="Molinier V."/>
            <person name="Murat C."/>
            <person name="Poggeler S."/>
            <person name="Quandt C.A."/>
            <person name="Sperisen C."/>
            <person name="Tritt A."/>
            <person name="Tisserant E."/>
            <person name="Crous P.W."/>
            <person name="Henrissat B."/>
            <person name="Nehls U."/>
            <person name="Egli S."/>
            <person name="Spatafora J.W."/>
            <person name="Grigoriev I.V."/>
            <person name="Martin F.M."/>
        </authorList>
    </citation>
    <scope>NUCLEOTIDE SEQUENCE [LARGE SCALE GENOMIC DNA]</scope>
    <source>
        <strain evidence="2 3">CBS 207.34</strain>
    </source>
</reference>
<gene>
    <name evidence="2" type="ORF">AOQ84DRAFT_415577</name>
</gene>
<dbReference type="EMBL" id="KV750450">
    <property type="protein sequence ID" value="OCL04732.1"/>
    <property type="molecule type" value="Genomic_DNA"/>
</dbReference>
<feature type="compositionally biased region" description="Polar residues" evidence="1">
    <location>
        <begin position="386"/>
        <end position="396"/>
    </location>
</feature>
<dbReference type="AlphaFoldDB" id="A0A8E2ETR1"/>
<evidence type="ECO:0000313" key="3">
    <source>
        <dbReference type="Proteomes" id="UP000250140"/>
    </source>
</evidence>
<accession>A0A8E2ETR1</accession>